<evidence type="ECO:0000313" key="1">
    <source>
        <dbReference type="EMBL" id="ETV68693.1"/>
    </source>
</evidence>
<sequence>MQLIAMREWQHVYDEDQTLSVVKAGTACILRLVQLGLALPARRGGVALVFDDTVPGFRDLRHMTELDVACKYMVVNTHWQETHNGSHFTTVYHATFQRTAYT</sequence>
<dbReference type="GeneID" id="20817489"/>
<name>W4FPU7_APHAT</name>
<dbReference type="RefSeq" id="XP_009841918.1">
    <property type="nucleotide sequence ID" value="XM_009843616.1"/>
</dbReference>
<protein>
    <submittedName>
        <fullName evidence="1">Uncharacterized protein</fullName>
    </submittedName>
</protein>
<proteinExistence type="predicted"/>
<dbReference type="EMBL" id="KI913183">
    <property type="protein sequence ID" value="ETV68693.1"/>
    <property type="molecule type" value="Genomic_DNA"/>
</dbReference>
<dbReference type="VEuPathDB" id="FungiDB:H257_15493"/>
<reference evidence="1" key="1">
    <citation type="submission" date="2013-12" db="EMBL/GenBank/DDBJ databases">
        <title>The Genome Sequence of Aphanomyces astaci APO3.</title>
        <authorList>
            <consortium name="The Broad Institute Genomics Platform"/>
            <person name="Russ C."/>
            <person name="Tyler B."/>
            <person name="van West P."/>
            <person name="Dieguez-Uribeondo J."/>
            <person name="Young S.K."/>
            <person name="Zeng Q."/>
            <person name="Gargeya S."/>
            <person name="Fitzgerald M."/>
            <person name="Abouelleil A."/>
            <person name="Alvarado L."/>
            <person name="Chapman S.B."/>
            <person name="Gainer-Dewar J."/>
            <person name="Goldberg J."/>
            <person name="Griggs A."/>
            <person name="Gujja S."/>
            <person name="Hansen M."/>
            <person name="Howarth C."/>
            <person name="Imamovic A."/>
            <person name="Ireland A."/>
            <person name="Larimer J."/>
            <person name="McCowan C."/>
            <person name="Murphy C."/>
            <person name="Pearson M."/>
            <person name="Poon T.W."/>
            <person name="Priest M."/>
            <person name="Roberts A."/>
            <person name="Saif S."/>
            <person name="Shea T."/>
            <person name="Sykes S."/>
            <person name="Wortman J."/>
            <person name="Nusbaum C."/>
            <person name="Birren B."/>
        </authorList>
    </citation>
    <scope>NUCLEOTIDE SEQUENCE [LARGE SCALE GENOMIC DNA]</scope>
    <source>
        <strain evidence="1">APO3</strain>
    </source>
</reference>
<gene>
    <name evidence="1" type="ORF">H257_15493</name>
</gene>
<accession>W4FPU7</accession>
<organism evidence="1">
    <name type="scientific">Aphanomyces astaci</name>
    <name type="common">Crayfish plague agent</name>
    <dbReference type="NCBI Taxonomy" id="112090"/>
    <lineage>
        <taxon>Eukaryota</taxon>
        <taxon>Sar</taxon>
        <taxon>Stramenopiles</taxon>
        <taxon>Oomycota</taxon>
        <taxon>Saprolegniomycetes</taxon>
        <taxon>Saprolegniales</taxon>
        <taxon>Verrucalvaceae</taxon>
        <taxon>Aphanomyces</taxon>
    </lineage>
</organism>
<dbReference type="AlphaFoldDB" id="W4FPU7"/>